<protein>
    <submittedName>
        <fullName evidence="3">Peptidase propeptide and YPEB domain protein</fullName>
    </submittedName>
</protein>
<proteinExistence type="predicted"/>
<keyword evidence="1" id="KW-1133">Transmembrane helix</keyword>
<evidence type="ECO:0000259" key="2">
    <source>
        <dbReference type="Pfam" id="PF03413"/>
    </source>
</evidence>
<dbReference type="eggNOG" id="COG5353">
    <property type="taxonomic scope" value="Bacteria"/>
</dbReference>
<organism evidence="3 4">
    <name type="scientific">Abiotrophia defectiva ATCC 49176</name>
    <dbReference type="NCBI Taxonomy" id="592010"/>
    <lineage>
        <taxon>Bacteria</taxon>
        <taxon>Bacillati</taxon>
        <taxon>Bacillota</taxon>
        <taxon>Bacilli</taxon>
        <taxon>Lactobacillales</taxon>
        <taxon>Aerococcaceae</taxon>
        <taxon>Abiotrophia</taxon>
    </lineage>
</organism>
<name>W1Q5R7_ABIDE</name>
<dbReference type="Proteomes" id="UP000019050">
    <property type="component" value="Unassembled WGS sequence"/>
</dbReference>
<dbReference type="InterPro" id="IPR025711">
    <property type="entry name" value="PepSY"/>
</dbReference>
<sequence>MEKLWYDSTDKWRQEESSMLNRKVVSGLTLFFLIIFLIFAWVFYSSQAKSHQAQQEAVRLIETDYTVKDVKKFYWTTISEAYFALDFVDDSGQERYAIVKREGGTVNYYTPSQIISEEDAKAIALADNENYKIMQARLGMIKDTPVWEITIKNDNNTLTYYYLNAQDGSWLQKIENI</sequence>
<comment type="caution">
    <text evidence="3">The sequence shown here is derived from an EMBL/GenBank/DDBJ whole genome shotgun (WGS) entry which is preliminary data.</text>
</comment>
<dbReference type="SUPFAM" id="SSF54403">
    <property type="entry name" value="Cystatin/monellin"/>
    <property type="match status" value="2"/>
</dbReference>
<dbReference type="Pfam" id="PF03413">
    <property type="entry name" value="PepSY"/>
    <property type="match status" value="1"/>
</dbReference>
<keyword evidence="4" id="KW-1185">Reference proteome</keyword>
<gene>
    <name evidence="3" type="ORF">GCWU000182_000226</name>
</gene>
<dbReference type="STRING" id="592010.GCWU000182_000226"/>
<dbReference type="AlphaFoldDB" id="W1Q5R7"/>
<dbReference type="InterPro" id="IPR046350">
    <property type="entry name" value="Cystatin_sf"/>
</dbReference>
<evidence type="ECO:0000313" key="3">
    <source>
        <dbReference type="EMBL" id="ESK66536.1"/>
    </source>
</evidence>
<accession>W1Q5R7</accession>
<feature type="domain" description="PepSY" evidence="2">
    <location>
        <begin position="115"/>
        <end position="168"/>
    </location>
</feature>
<feature type="transmembrane region" description="Helical" evidence="1">
    <location>
        <begin position="24"/>
        <end position="44"/>
    </location>
</feature>
<dbReference type="Gene3D" id="3.10.450.40">
    <property type="match status" value="1"/>
</dbReference>
<keyword evidence="1" id="KW-0472">Membrane</keyword>
<evidence type="ECO:0000256" key="1">
    <source>
        <dbReference type="SAM" id="Phobius"/>
    </source>
</evidence>
<keyword evidence="1" id="KW-0812">Transmembrane</keyword>
<reference evidence="3" key="1">
    <citation type="submission" date="2013-06" db="EMBL/GenBank/DDBJ databases">
        <authorList>
            <person name="Weinstock G."/>
            <person name="Sodergren E."/>
            <person name="Clifton S."/>
            <person name="Fulton L."/>
            <person name="Fulton B."/>
            <person name="Courtney L."/>
            <person name="Fronick C."/>
            <person name="Harrison M."/>
            <person name="Strong C."/>
            <person name="Farmer C."/>
            <person name="Delahaunty K."/>
            <person name="Markovic C."/>
            <person name="Hall O."/>
            <person name="Minx P."/>
            <person name="Tomlinson C."/>
            <person name="Mitreva M."/>
            <person name="Nelson J."/>
            <person name="Hou S."/>
            <person name="Wollam A."/>
            <person name="Pepin K.H."/>
            <person name="Johnson M."/>
            <person name="Bhonagiri V."/>
            <person name="Nash W.E."/>
            <person name="Warren W."/>
            <person name="Chinwalla A."/>
            <person name="Mardis E.R."/>
            <person name="Wilson R.K."/>
        </authorList>
    </citation>
    <scope>NUCLEOTIDE SEQUENCE [LARGE SCALE GENOMIC DNA]</scope>
    <source>
        <strain evidence="3">ATCC 49176</strain>
    </source>
</reference>
<evidence type="ECO:0000313" key="4">
    <source>
        <dbReference type="Proteomes" id="UP000019050"/>
    </source>
</evidence>
<dbReference type="HOGENOM" id="CLU_114070_2_1_9"/>
<dbReference type="EMBL" id="ACIN03000001">
    <property type="protein sequence ID" value="ESK66536.1"/>
    <property type="molecule type" value="Genomic_DNA"/>
</dbReference>